<dbReference type="Pfam" id="PF00646">
    <property type="entry name" value="F-box"/>
    <property type="match status" value="2"/>
</dbReference>
<dbReference type="SMART" id="SM00256">
    <property type="entry name" value="FBOX"/>
    <property type="match status" value="2"/>
</dbReference>
<dbReference type="Gene3D" id="3.80.10.10">
    <property type="entry name" value="Ribonuclease Inhibitor"/>
    <property type="match status" value="2"/>
</dbReference>
<reference evidence="3 4" key="1">
    <citation type="submission" date="2024-04" db="EMBL/GenBank/DDBJ databases">
        <title>The reference genome of an endangered Asteraceae, Deinandra increscens subsp. villosa, native to the Central Coast of California.</title>
        <authorList>
            <person name="Guilliams M."/>
            <person name="Hasenstab-Lehman K."/>
            <person name="Meyer R."/>
            <person name="Mcevoy S."/>
        </authorList>
    </citation>
    <scope>NUCLEOTIDE SEQUENCE [LARGE SCALE GENOMIC DNA]</scope>
    <source>
        <tissue evidence="3">Leaf</tissue>
    </source>
</reference>
<evidence type="ECO:0008006" key="5">
    <source>
        <dbReference type="Google" id="ProtNLM"/>
    </source>
</evidence>
<dbReference type="SMART" id="SM00579">
    <property type="entry name" value="FBD"/>
    <property type="match status" value="1"/>
</dbReference>
<evidence type="ECO:0000259" key="2">
    <source>
        <dbReference type="SMART" id="SM00579"/>
    </source>
</evidence>
<gene>
    <name evidence="3" type="ORF">SSX86_028738</name>
</gene>
<dbReference type="InterPro" id="IPR055411">
    <property type="entry name" value="LRR_FXL15/At3g58940/PEG3-like"/>
</dbReference>
<dbReference type="InterPro" id="IPR006566">
    <property type="entry name" value="FBD"/>
</dbReference>
<dbReference type="PANTHER" id="PTHR31639:SF315">
    <property type="entry name" value="LEUCINE-RICH REPEAT DOMAIN SUPERFAMILY, F-BOX-LIKE DOMAIN SUPERFAMILY"/>
    <property type="match status" value="1"/>
</dbReference>
<feature type="domain" description="F-box" evidence="1">
    <location>
        <begin position="251"/>
        <end position="291"/>
    </location>
</feature>
<dbReference type="Pfam" id="PF08387">
    <property type="entry name" value="FBD"/>
    <property type="match status" value="1"/>
</dbReference>
<dbReference type="InterPro" id="IPR032675">
    <property type="entry name" value="LRR_dom_sf"/>
</dbReference>
<organism evidence="3 4">
    <name type="scientific">Deinandra increscens subsp. villosa</name>
    <dbReference type="NCBI Taxonomy" id="3103831"/>
    <lineage>
        <taxon>Eukaryota</taxon>
        <taxon>Viridiplantae</taxon>
        <taxon>Streptophyta</taxon>
        <taxon>Embryophyta</taxon>
        <taxon>Tracheophyta</taxon>
        <taxon>Spermatophyta</taxon>
        <taxon>Magnoliopsida</taxon>
        <taxon>eudicotyledons</taxon>
        <taxon>Gunneridae</taxon>
        <taxon>Pentapetalae</taxon>
        <taxon>asterids</taxon>
        <taxon>campanulids</taxon>
        <taxon>Asterales</taxon>
        <taxon>Asteraceae</taxon>
        <taxon>Asteroideae</taxon>
        <taxon>Heliantheae alliance</taxon>
        <taxon>Madieae</taxon>
        <taxon>Madiinae</taxon>
        <taxon>Deinandra</taxon>
    </lineage>
</organism>
<evidence type="ECO:0000313" key="4">
    <source>
        <dbReference type="Proteomes" id="UP001408789"/>
    </source>
</evidence>
<dbReference type="InterPro" id="IPR001810">
    <property type="entry name" value="F-box_dom"/>
</dbReference>
<name>A0AAP0GLN0_9ASTR</name>
<dbReference type="SUPFAM" id="SSF52047">
    <property type="entry name" value="RNI-like"/>
    <property type="match status" value="1"/>
</dbReference>
<feature type="domain" description="F-box" evidence="1">
    <location>
        <begin position="20"/>
        <end position="60"/>
    </location>
</feature>
<feature type="domain" description="FBD" evidence="2">
    <location>
        <begin position="565"/>
        <end position="636"/>
    </location>
</feature>
<dbReference type="EMBL" id="JBCNJP010000027">
    <property type="protein sequence ID" value="KAK9052110.1"/>
    <property type="molecule type" value="Genomic_DNA"/>
</dbReference>
<dbReference type="PANTHER" id="PTHR31639">
    <property type="entry name" value="F-BOX PROTEIN-LIKE"/>
    <property type="match status" value="1"/>
</dbReference>
<protein>
    <recommendedName>
        <fullName evidence="5">F-box domain-containing protein</fullName>
    </recommendedName>
</protein>
<proteinExistence type="predicted"/>
<dbReference type="AlphaFoldDB" id="A0AAP0GLN0"/>
<accession>A0AAP0GLN0</accession>
<comment type="caution">
    <text evidence="3">The sequence shown here is derived from an EMBL/GenBank/DDBJ whole genome shotgun (WGS) entry which is preliminary data.</text>
</comment>
<dbReference type="Pfam" id="PF24758">
    <property type="entry name" value="LRR_At5g56370"/>
    <property type="match status" value="1"/>
</dbReference>
<dbReference type="Proteomes" id="UP001408789">
    <property type="component" value="Unassembled WGS sequence"/>
</dbReference>
<dbReference type="SUPFAM" id="SSF81383">
    <property type="entry name" value="F-box domain"/>
    <property type="match status" value="2"/>
</dbReference>
<keyword evidence="4" id="KW-1185">Reference proteome</keyword>
<evidence type="ECO:0000313" key="3">
    <source>
        <dbReference type="EMBL" id="KAK9052110.1"/>
    </source>
</evidence>
<sequence>MKSKRLSKAKRLPLDIITTLPETIIETIICLLPIEEAARTSILSREWRYKWTKIPKLVFLYSTVKWKPLPQTSRESLLHLLANCPSLKSLCLLITTEDFHGYENFNIVELFKCLPMIEHLMTFGDIIPSLVQASVPGELPTSLIHLRSCSIEEMGFCNVHELTFLVVLMKCSPNLEKIKLKVISITATAMSLALSKHRQPEQHLSSVQDLRRHRHVCWKTVEVMVEGDGQRRIDPTEMEAKRLSLDIITTLPQTIIETILCLLEIEEAARTSILSREWRYKWTKIPKLELIETLVLPMPTKKTKLPDYEYTDKIATARKYMYWRCKFFYIIHQILLLRQGPIHEFTLVLNAGDACLEIDQIILHLSRNHTVKIMELNFMNESCSYGIPFSIFSFHHLTDLQLDYCDFNHKPIFNGFGSLTRLSLKYVTISRESLLHLLSNCPSLKTLYLRQLDEHYHGHEHPNIMELFKCLPGIEHLTTYGSIVPFFVQASVLDELTAASLFHLKDFCMELMNFDDVYGLTFLAVLMKCSPNLEKIRLKINTNDDYDVEAVKLEEFSGILEVYSDVWLEHLNEFGIKQFRNLKPEMELVKFILARSPNLKKVNLVTCMLLDKNEELEMTKVLLRAPRVSPVEILVENGVKDYDDEYDL</sequence>
<dbReference type="InterPro" id="IPR036047">
    <property type="entry name" value="F-box-like_dom_sf"/>
</dbReference>
<evidence type="ECO:0000259" key="1">
    <source>
        <dbReference type="SMART" id="SM00256"/>
    </source>
</evidence>